<dbReference type="PANTHER" id="PTHR43140:SF1">
    <property type="entry name" value="TYPE I RESTRICTION ENZYME ECOKI SPECIFICITY SUBUNIT"/>
    <property type="match status" value="1"/>
</dbReference>
<comment type="subunit">
    <text evidence="4">The methyltransferase is composed of M and S polypeptides.</text>
</comment>
<organism evidence="6 7">
    <name type="scientific">Tychonema bourrellyi FEM_GT703</name>
    <dbReference type="NCBI Taxonomy" id="2040638"/>
    <lineage>
        <taxon>Bacteria</taxon>
        <taxon>Bacillati</taxon>
        <taxon>Cyanobacteriota</taxon>
        <taxon>Cyanophyceae</taxon>
        <taxon>Oscillatoriophycideae</taxon>
        <taxon>Oscillatoriales</taxon>
        <taxon>Microcoleaceae</taxon>
        <taxon>Tychonema</taxon>
    </lineage>
</organism>
<dbReference type="InterPro" id="IPR051212">
    <property type="entry name" value="Type-I_RE_S_subunit"/>
</dbReference>
<dbReference type="Proteomes" id="UP000226442">
    <property type="component" value="Unassembled WGS sequence"/>
</dbReference>
<dbReference type="EMBL" id="NXIB02000068">
    <property type="protein sequence ID" value="PHX55017.1"/>
    <property type="molecule type" value="Genomic_DNA"/>
</dbReference>
<dbReference type="Pfam" id="PF01420">
    <property type="entry name" value="Methylase_S"/>
    <property type="match status" value="2"/>
</dbReference>
<keyword evidence="6" id="KW-0255">Endonuclease</keyword>
<dbReference type="OrthoDB" id="9815652at2"/>
<evidence type="ECO:0000256" key="4">
    <source>
        <dbReference type="ARBA" id="ARBA00038652"/>
    </source>
</evidence>
<dbReference type="GO" id="GO:0004519">
    <property type="term" value="F:endonuclease activity"/>
    <property type="evidence" value="ECO:0007669"/>
    <property type="project" value="UniProtKB-KW"/>
</dbReference>
<evidence type="ECO:0000313" key="7">
    <source>
        <dbReference type="Proteomes" id="UP000226442"/>
    </source>
</evidence>
<protein>
    <submittedName>
        <fullName evidence="6">Type I restriction endonuclease subunit S</fullName>
    </submittedName>
</protein>
<dbReference type="RefSeq" id="WP_096828384.1">
    <property type="nucleotide sequence ID" value="NZ_NXIB02000068.1"/>
</dbReference>
<name>A0A2G4F0N3_9CYAN</name>
<accession>A0A2G4F0N3</accession>
<comment type="caution">
    <text evidence="6">The sequence shown here is derived from an EMBL/GenBank/DDBJ whole genome shotgun (WGS) entry which is preliminary data.</text>
</comment>
<keyword evidence="2" id="KW-0680">Restriction system</keyword>
<reference evidence="6" key="1">
    <citation type="submission" date="2017-10" db="EMBL/GenBank/DDBJ databases">
        <title>Draft genome sequence of the planktic cyanobacteria Tychonema bourrellyi isolated from alpine lentic freshwater.</title>
        <authorList>
            <person name="Tett A."/>
            <person name="Armanini F."/>
            <person name="Asnicar F."/>
            <person name="Boscaini A."/>
            <person name="Pasolli E."/>
            <person name="Zolfo M."/>
            <person name="Donati C."/>
            <person name="Salmaso N."/>
            <person name="Segata N."/>
        </authorList>
    </citation>
    <scope>NUCLEOTIDE SEQUENCE</scope>
    <source>
        <strain evidence="6">FEM_GT703</strain>
    </source>
</reference>
<dbReference type="GO" id="GO:0009307">
    <property type="term" value="P:DNA restriction-modification system"/>
    <property type="evidence" value="ECO:0007669"/>
    <property type="project" value="UniProtKB-KW"/>
</dbReference>
<feature type="domain" description="Type I restriction modification DNA specificity" evidence="5">
    <location>
        <begin position="8"/>
        <end position="188"/>
    </location>
</feature>
<dbReference type="GO" id="GO:0003677">
    <property type="term" value="F:DNA binding"/>
    <property type="evidence" value="ECO:0007669"/>
    <property type="project" value="UniProtKB-KW"/>
</dbReference>
<dbReference type="CDD" id="cd17524">
    <property type="entry name" value="RMtype1_S_EcoUTORF5051P-TRD2-CR2_like"/>
    <property type="match status" value="1"/>
</dbReference>
<evidence type="ECO:0000256" key="3">
    <source>
        <dbReference type="ARBA" id="ARBA00023125"/>
    </source>
</evidence>
<keyword evidence="3" id="KW-0238">DNA-binding</keyword>
<evidence type="ECO:0000256" key="1">
    <source>
        <dbReference type="ARBA" id="ARBA00010923"/>
    </source>
</evidence>
<dbReference type="REBASE" id="245905">
    <property type="entry name" value="S.Tbo703ORF12955P"/>
</dbReference>
<dbReference type="InterPro" id="IPR000055">
    <property type="entry name" value="Restrct_endonuc_typeI_TRD"/>
</dbReference>
<evidence type="ECO:0000256" key="2">
    <source>
        <dbReference type="ARBA" id="ARBA00022747"/>
    </source>
</evidence>
<dbReference type="AlphaFoldDB" id="A0A2G4F0N3"/>
<sequence length="524" mass="59387">MSKQPPGWVTATLADVTEYISRGKSPKYTHHSSLPVVNQRAIRWFGIQQEHLKYIDPAQFDLWTPERFIRIGDILWNSTGTGTMGRACLVTQRDVKQPKVVDSHVTIVRPNQSAIEPRFLFFWIQSPEIQDNISSFATGTTNQIELSRLAIASIQIPIAPLNEQKRIADKLDALLARVDSCRKRLDRISLILKRFRQSVLAAATSGQLTEDWRDIYSTNKMARWVSLEDVASKLSYGSSAKSSPSGSVPVLRMGNIQDAKLDWNNLVFTSDIKEIEKYQLLTGDVLFNRTNSPELVGKTAVYKGERPAIYAGYLIRVRCSADLLPDYLNYCLNSPAGRDYCWQVKSDAISQSNINARKLAAFQFELPPIEEQAEIVRRTEVLFAYADRLEARYQAARTQVDRLTPTLLAKAFCGELVPQDPNDEPASVLLERIRAERAAQPAKPKRTQASRKPTITKMTEESVKEAISQLPKDKFSFDELRENIPGNYDLLKDILFALLSEDEPSLKQVFDREEQTMRFVRAGK</sequence>
<evidence type="ECO:0000259" key="5">
    <source>
        <dbReference type="Pfam" id="PF01420"/>
    </source>
</evidence>
<dbReference type="Gene3D" id="3.90.220.20">
    <property type="entry name" value="DNA methylase specificity domains"/>
    <property type="match status" value="2"/>
</dbReference>
<evidence type="ECO:0000313" key="6">
    <source>
        <dbReference type="EMBL" id="PHX55017.1"/>
    </source>
</evidence>
<gene>
    <name evidence="6" type="ORF">CP500_012950</name>
</gene>
<dbReference type="InterPro" id="IPR044946">
    <property type="entry name" value="Restrct_endonuc_typeI_TRD_sf"/>
</dbReference>
<keyword evidence="6" id="KW-0378">Hydrolase</keyword>
<keyword evidence="7" id="KW-1185">Reference proteome</keyword>
<feature type="domain" description="Type I restriction modification DNA specificity" evidence="5">
    <location>
        <begin position="239"/>
        <end position="390"/>
    </location>
</feature>
<keyword evidence="6" id="KW-0540">Nuclease</keyword>
<dbReference type="SUPFAM" id="SSF116734">
    <property type="entry name" value="DNA methylase specificity domain"/>
    <property type="match status" value="2"/>
</dbReference>
<dbReference type="PANTHER" id="PTHR43140">
    <property type="entry name" value="TYPE-1 RESTRICTION ENZYME ECOKI SPECIFICITY PROTEIN"/>
    <property type="match status" value="1"/>
</dbReference>
<proteinExistence type="inferred from homology"/>
<comment type="similarity">
    <text evidence="1">Belongs to the type-I restriction system S methylase family.</text>
</comment>